<keyword evidence="7" id="KW-0812">Transmembrane</keyword>
<keyword evidence="3 6" id="KW-0133">Cell shape</keyword>
<dbReference type="GO" id="GO:0071972">
    <property type="term" value="F:peptidoglycan L,D-transpeptidase activity"/>
    <property type="evidence" value="ECO:0007669"/>
    <property type="project" value="TreeGrafter"/>
</dbReference>
<dbReference type="GO" id="GO:0016740">
    <property type="term" value="F:transferase activity"/>
    <property type="evidence" value="ECO:0007669"/>
    <property type="project" value="UniProtKB-KW"/>
</dbReference>
<dbReference type="InterPro" id="IPR038063">
    <property type="entry name" value="Transpep_catalytic_dom"/>
</dbReference>
<protein>
    <submittedName>
        <fullName evidence="9">L,D-transpeptidase family protein</fullName>
    </submittedName>
</protein>
<evidence type="ECO:0000259" key="8">
    <source>
        <dbReference type="PROSITE" id="PS52029"/>
    </source>
</evidence>
<reference evidence="9 10" key="1">
    <citation type="submission" date="2020-01" db="EMBL/GenBank/DDBJ databases">
        <title>Complete and circular genome sequences of six lactobacillus isolates from horses.</title>
        <authorList>
            <person name="Hassan H.M."/>
        </authorList>
    </citation>
    <scope>NUCLEOTIDE SEQUENCE [LARGE SCALE GENOMIC DNA]</scope>
    <source>
        <strain evidence="9 10">1A</strain>
    </source>
</reference>
<gene>
    <name evidence="9" type="ORF">GTO87_08975</name>
</gene>
<dbReference type="PROSITE" id="PS52029">
    <property type="entry name" value="LD_TPASE"/>
    <property type="match status" value="1"/>
</dbReference>
<sequence>MRKHNRPRRRGLIGLLLLAIVILGGVWLYQRDPLALPYEARGMRPLTTKSWQQSSMTKDYPNLSRHPNMWILVSTKRQRVYLIDGHKTIYEMYCSTGAKNQATPTGTFHIQGEKGQSFFNPSSGEGANFWVSFKNHGEYLFHSVPINDQGQYIVAEAQDLGKVARSHGCVRLSIPDAQWFFQNIPYNTKVVIR</sequence>
<keyword evidence="7" id="KW-0472">Membrane</keyword>
<dbReference type="Pfam" id="PF03734">
    <property type="entry name" value="YkuD"/>
    <property type="match status" value="1"/>
</dbReference>
<feature type="active site" description="Nucleophile" evidence="6">
    <location>
        <position position="169"/>
    </location>
</feature>
<evidence type="ECO:0000256" key="7">
    <source>
        <dbReference type="SAM" id="Phobius"/>
    </source>
</evidence>
<organism evidence="9 10">
    <name type="scientific">Ligilactobacillus saerimneri</name>
    <dbReference type="NCBI Taxonomy" id="228229"/>
    <lineage>
        <taxon>Bacteria</taxon>
        <taxon>Bacillati</taxon>
        <taxon>Bacillota</taxon>
        <taxon>Bacilli</taxon>
        <taxon>Lactobacillales</taxon>
        <taxon>Lactobacillaceae</taxon>
        <taxon>Ligilactobacillus</taxon>
    </lineage>
</organism>
<dbReference type="Proteomes" id="UP000510886">
    <property type="component" value="Chromosome"/>
</dbReference>
<proteinExistence type="predicted"/>
<dbReference type="GO" id="GO:0071555">
    <property type="term" value="P:cell wall organization"/>
    <property type="evidence" value="ECO:0007669"/>
    <property type="project" value="UniProtKB-UniRule"/>
</dbReference>
<dbReference type="CDD" id="cd16913">
    <property type="entry name" value="YkuD_like"/>
    <property type="match status" value="1"/>
</dbReference>
<name>A0A7H9ELX8_9LACO</name>
<evidence type="ECO:0000256" key="2">
    <source>
        <dbReference type="ARBA" id="ARBA00022679"/>
    </source>
</evidence>
<dbReference type="GO" id="GO:0018104">
    <property type="term" value="P:peptidoglycan-protein cross-linking"/>
    <property type="evidence" value="ECO:0007669"/>
    <property type="project" value="TreeGrafter"/>
</dbReference>
<dbReference type="Gene3D" id="2.40.440.10">
    <property type="entry name" value="L,D-transpeptidase catalytic domain-like"/>
    <property type="match status" value="1"/>
</dbReference>
<feature type="active site" description="Proton donor/acceptor" evidence="6">
    <location>
        <position position="142"/>
    </location>
</feature>
<evidence type="ECO:0000256" key="3">
    <source>
        <dbReference type="ARBA" id="ARBA00022960"/>
    </source>
</evidence>
<feature type="domain" description="L,D-TPase catalytic" evidence="8">
    <location>
        <begin position="69"/>
        <end position="193"/>
    </location>
</feature>
<dbReference type="AlphaFoldDB" id="A0A7H9ELX8"/>
<keyword evidence="7" id="KW-1133">Transmembrane helix</keyword>
<dbReference type="InterPro" id="IPR050979">
    <property type="entry name" value="LD-transpeptidase"/>
</dbReference>
<dbReference type="InterPro" id="IPR005490">
    <property type="entry name" value="LD_TPept_cat_dom"/>
</dbReference>
<dbReference type="KEGG" id="lsw:GTO87_08975"/>
<dbReference type="UniPathway" id="UPA00219"/>
<dbReference type="GO" id="GO:0008360">
    <property type="term" value="P:regulation of cell shape"/>
    <property type="evidence" value="ECO:0007669"/>
    <property type="project" value="UniProtKB-UniRule"/>
</dbReference>
<evidence type="ECO:0000313" key="9">
    <source>
        <dbReference type="EMBL" id="QLL78704.1"/>
    </source>
</evidence>
<dbReference type="EMBL" id="CP047418">
    <property type="protein sequence ID" value="QLL78704.1"/>
    <property type="molecule type" value="Genomic_DNA"/>
</dbReference>
<comment type="pathway">
    <text evidence="1 6">Cell wall biogenesis; peptidoglycan biosynthesis.</text>
</comment>
<accession>A0A7H9ELX8</accession>
<keyword evidence="4 6" id="KW-0573">Peptidoglycan synthesis</keyword>
<evidence type="ECO:0000256" key="5">
    <source>
        <dbReference type="ARBA" id="ARBA00023316"/>
    </source>
</evidence>
<keyword evidence="2" id="KW-0808">Transferase</keyword>
<keyword evidence="5 6" id="KW-0961">Cell wall biogenesis/degradation</keyword>
<dbReference type="RefSeq" id="WP_180848883.1">
    <property type="nucleotide sequence ID" value="NZ_CP047418.1"/>
</dbReference>
<dbReference type="GO" id="GO:0005576">
    <property type="term" value="C:extracellular region"/>
    <property type="evidence" value="ECO:0007669"/>
    <property type="project" value="TreeGrafter"/>
</dbReference>
<dbReference type="SUPFAM" id="SSF141523">
    <property type="entry name" value="L,D-transpeptidase catalytic domain-like"/>
    <property type="match status" value="1"/>
</dbReference>
<evidence type="ECO:0000256" key="4">
    <source>
        <dbReference type="ARBA" id="ARBA00022984"/>
    </source>
</evidence>
<evidence type="ECO:0000313" key="10">
    <source>
        <dbReference type="Proteomes" id="UP000510886"/>
    </source>
</evidence>
<evidence type="ECO:0000256" key="1">
    <source>
        <dbReference type="ARBA" id="ARBA00004752"/>
    </source>
</evidence>
<feature type="transmembrane region" description="Helical" evidence="7">
    <location>
        <begin position="12"/>
        <end position="29"/>
    </location>
</feature>
<evidence type="ECO:0000256" key="6">
    <source>
        <dbReference type="PROSITE-ProRule" id="PRU01373"/>
    </source>
</evidence>
<dbReference type="PANTHER" id="PTHR30582:SF2">
    <property type="entry name" value="L,D-TRANSPEPTIDASE YCIB-RELATED"/>
    <property type="match status" value="1"/>
</dbReference>
<dbReference type="PANTHER" id="PTHR30582">
    <property type="entry name" value="L,D-TRANSPEPTIDASE"/>
    <property type="match status" value="1"/>
</dbReference>